<name>A0A0B6ZYZ4_9EUPU</name>
<protein>
    <submittedName>
        <fullName evidence="2">Uncharacterized protein</fullName>
    </submittedName>
</protein>
<reference evidence="2" key="1">
    <citation type="submission" date="2014-12" db="EMBL/GenBank/DDBJ databases">
        <title>Insight into the proteome of Arion vulgaris.</title>
        <authorList>
            <person name="Aradska J."/>
            <person name="Bulat T."/>
            <person name="Smidak R."/>
            <person name="Sarate P."/>
            <person name="Gangsoo J."/>
            <person name="Sialana F."/>
            <person name="Bilban M."/>
            <person name="Lubec G."/>
        </authorList>
    </citation>
    <scope>NUCLEOTIDE SEQUENCE</scope>
    <source>
        <tissue evidence="2">Skin</tissue>
    </source>
</reference>
<dbReference type="EMBL" id="HACG01026968">
    <property type="protein sequence ID" value="CEK73833.1"/>
    <property type="molecule type" value="Transcribed_RNA"/>
</dbReference>
<accession>A0A0B6ZYZ4</accession>
<dbReference type="AlphaFoldDB" id="A0A0B6ZYZ4"/>
<feature type="non-terminal residue" evidence="2">
    <location>
        <position position="110"/>
    </location>
</feature>
<dbReference type="Gene3D" id="1.10.1410.10">
    <property type="match status" value="1"/>
</dbReference>
<gene>
    <name evidence="2" type="primary">ORF88467</name>
</gene>
<evidence type="ECO:0000313" key="2">
    <source>
        <dbReference type="EMBL" id="CEK73833.1"/>
    </source>
</evidence>
<feature type="region of interest" description="Disordered" evidence="1">
    <location>
        <begin position="1"/>
        <end position="44"/>
    </location>
</feature>
<organism evidence="2">
    <name type="scientific">Arion vulgaris</name>
    <dbReference type="NCBI Taxonomy" id="1028688"/>
    <lineage>
        <taxon>Eukaryota</taxon>
        <taxon>Metazoa</taxon>
        <taxon>Spiralia</taxon>
        <taxon>Lophotrochozoa</taxon>
        <taxon>Mollusca</taxon>
        <taxon>Gastropoda</taxon>
        <taxon>Heterobranchia</taxon>
        <taxon>Euthyneura</taxon>
        <taxon>Panpulmonata</taxon>
        <taxon>Eupulmonata</taxon>
        <taxon>Stylommatophora</taxon>
        <taxon>Helicina</taxon>
        <taxon>Arionoidea</taxon>
        <taxon>Arionidae</taxon>
        <taxon>Arion</taxon>
    </lineage>
</organism>
<evidence type="ECO:0000256" key="1">
    <source>
        <dbReference type="SAM" id="MobiDB-lite"/>
    </source>
</evidence>
<sequence length="110" mass="12523">MKRKLSENESSDVTNQVKGKEPADEISTNVVKKSKHDGHDFSGQEISRLKETEALFHSSLFRLQMSELLKEVSVKLKLKTRLEKAFESLSETLKGLPSGKVHKITDKKWL</sequence>
<proteinExistence type="predicted"/>